<dbReference type="Pfam" id="PF07237">
    <property type="entry name" value="DUF1428"/>
    <property type="match status" value="1"/>
</dbReference>
<dbReference type="PIRSF" id="PIRSF007028">
    <property type="entry name" value="UCP007028"/>
    <property type="match status" value="1"/>
</dbReference>
<dbReference type="Gene3D" id="3.30.70.100">
    <property type="match status" value="1"/>
</dbReference>
<dbReference type="EMBL" id="CP092471">
    <property type="protein sequence ID" value="UVI40708.1"/>
    <property type="molecule type" value="Genomic_DNA"/>
</dbReference>
<gene>
    <name evidence="1" type="ORF">L1F33_00895</name>
</gene>
<evidence type="ECO:0000313" key="2">
    <source>
        <dbReference type="Proteomes" id="UP001065265"/>
    </source>
</evidence>
<organism evidence="1 2">
    <name type="scientific">Qipengyuania spongiae</name>
    <dbReference type="NCBI Taxonomy" id="2909673"/>
    <lineage>
        <taxon>Bacteria</taxon>
        <taxon>Pseudomonadati</taxon>
        <taxon>Pseudomonadota</taxon>
        <taxon>Alphaproteobacteria</taxon>
        <taxon>Sphingomonadales</taxon>
        <taxon>Erythrobacteraceae</taxon>
        <taxon>Qipengyuania</taxon>
    </lineage>
</organism>
<name>A0ABY5T1Q4_9SPHN</name>
<accession>A0ABY5T1Q4</accession>
<reference evidence="1" key="1">
    <citation type="submission" date="2022-02" db="EMBL/GenBank/DDBJ databases">
        <title>Qipengyuania spongiae sp. nov., isolated from marine sponge.</title>
        <authorList>
            <person name="Li Z."/>
            <person name="Zhang M."/>
        </authorList>
    </citation>
    <scope>NUCLEOTIDE SEQUENCE</scope>
    <source>
        <strain evidence="1">PHS-Z21</strain>
    </source>
</reference>
<dbReference type="InterPro" id="IPR009874">
    <property type="entry name" value="DUF1428"/>
</dbReference>
<sequence length="111" mass="12817">MLAVPEGNKEAYRETAEKFWDIVKDFGATAQVECWEADVKDGHTTDFRRATKAEDGEKIVFSWVTWPDKATADESHEKMMSDPRMEAFGEMPFDGKRMIYGSFEPLVWKET</sequence>
<dbReference type="InterPro" id="IPR011008">
    <property type="entry name" value="Dimeric_a/b-barrel"/>
</dbReference>
<evidence type="ECO:0000313" key="1">
    <source>
        <dbReference type="EMBL" id="UVI40708.1"/>
    </source>
</evidence>
<dbReference type="SUPFAM" id="SSF54909">
    <property type="entry name" value="Dimeric alpha+beta barrel"/>
    <property type="match status" value="1"/>
</dbReference>
<dbReference type="Proteomes" id="UP001065265">
    <property type="component" value="Chromosome"/>
</dbReference>
<protein>
    <submittedName>
        <fullName evidence="1">DUF1428 domain-containing protein</fullName>
    </submittedName>
</protein>
<proteinExistence type="predicted"/>
<dbReference type="RefSeq" id="WP_265561267.1">
    <property type="nucleotide sequence ID" value="NZ_CP092471.1"/>
</dbReference>
<keyword evidence="2" id="KW-1185">Reference proteome</keyword>